<reference evidence="7 8" key="1">
    <citation type="journal article" date="2015" name="Genome Announc.">
        <title>Expanding the biotechnology potential of lactobacilli through comparative genomics of 213 strains and associated genera.</title>
        <authorList>
            <person name="Sun Z."/>
            <person name="Harris H.M."/>
            <person name="McCann A."/>
            <person name="Guo C."/>
            <person name="Argimon S."/>
            <person name="Zhang W."/>
            <person name="Yang X."/>
            <person name="Jeffery I.B."/>
            <person name="Cooney J.C."/>
            <person name="Kagawa T.F."/>
            <person name="Liu W."/>
            <person name="Song Y."/>
            <person name="Salvetti E."/>
            <person name="Wrobel A."/>
            <person name="Rasinkangas P."/>
            <person name="Parkhill J."/>
            <person name="Rea M.C."/>
            <person name="O'Sullivan O."/>
            <person name="Ritari J."/>
            <person name="Douillard F.P."/>
            <person name="Paul Ross R."/>
            <person name="Yang R."/>
            <person name="Briner A.E."/>
            <person name="Felis G.E."/>
            <person name="de Vos W.M."/>
            <person name="Barrangou R."/>
            <person name="Klaenhammer T.R."/>
            <person name="Caufield P.W."/>
            <person name="Cui Y."/>
            <person name="Zhang H."/>
            <person name="O'Toole P.W."/>
        </authorList>
    </citation>
    <scope>NUCLEOTIDE SEQUENCE [LARGE SCALE GENOMIC DNA]</scope>
    <source>
        <strain evidence="7 8">DSM 19117</strain>
    </source>
</reference>
<evidence type="ECO:0000313" key="8">
    <source>
        <dbReference type="Proteomes" id="UP000051162"/>
    </source>
</evidence>
<organism evidence="7 8">
    <name type="scientific">Levilactobacillus namurensis DSM 19117</name>
    <dbReference type="NCBI Taxonomy" id="1423773"/>
    <lineage>
        <taxon>Bacteria</taxon>
        <taxon>Bacillati</taxon>
        <taxon>Bacillota</taxon>
        <taxon>Bacilli</taxon>
        <taxon>Lactobacillales</taxon>
        <taxon>Lactobacillaceae</taxon>
        <taxon>Levilactobacillus</taxon>
    </lineage>
</organism>
<evidence type="ECO:0000256" key="1">
    <source>
        <dbReference type="ARBA" id="ARBA00007274"/>
    </source>
</evidence>
<dbReference type="Pfam" id="PF00132">
    <property type="entry name" value="Hexapep"/>
    <property type="match status" value="1"/>
</dbReference>
<gene>
    <name evidence="7" type="ORF">FD30_GL001780</name>
</gene>
<dbReference type="PANTHER" id="PTHR43017">
    <property type="entry name" value="GALACTOSIDE O-ACETYLTRANSFERASE"/>
    <property type="match status" value="1"/>
</dbReference>
<proteinExistence type="inferred from homology"/>
<dbReference type="AlphaFoldDB" id="A0A0R1JYE0"/>
<dbReference type="STRING" id="1423773.FD30_GL001780"/>
<dbReference type="PATRIC" id="fig|1423773.3.peg.1825"/>
<keyword evidence="2 5" id="KW-0808">Transferase</keyword>
<evidence type="ECO:0000256" key="5">
    <source>
        <dbReference type="RuleBase" id="RU367021"/>
    </source>
</evidence>
<dbReference type="SUPFAM" id="SSF51161">
    <property type="entry name" value="Trimeric LpxA-like enzymes"/>
    <property type="match status" value="1"/>
</dbReference>
<feature type="domain" description="Maltose/galactoside acetyltransferase" evidence="6">
    <location>
        <begin position="1"/>
        <end position="52"/>
    </location>
</feature>
<keyword evidence="4 5" id="KW-0012">Acyltransferase</keyword>
<sequence>MLAGELYDPTDPELAGQRLAAHRLCQQFNQTFEEQEAERQALIDQLLPDHAAGVFFQGPIFFDYGHNSHIGANFYSNVNLTVLDTCDVTIGDNVMLGPNVTLATPLHPLRYQQRNLRTRADGSQFDLEYGKPLTIEDNCWLASNVTVTGGVTIGEGSVIGAGSIVTRDIPAHSLAVGNPCRVIRPITPDDTLPE</sequence>
<dbReference type="InterPro" id="IPR001451">
    <property type="entry name" value="Hexapep"/>
</dbReference>
<dbReference type="EC" id="2.3.1.-" evidence="5"/>
<dbReference type="PROSITE" id="PS00101">
    <property type="entry name" value="HEXAPEP_TRANSFERASES"/>
    <property type="match status" value="1"/>
</dbReference>
<evidence type="ECO:0000256" key="3">
    <source>
        <dbReference type="ARBA" id="ARBA00022737"/>
    </source>
</evidence>
<dbReference type="SMART" id="SM01266">
    <property type="entry name" value="Mac"/>
    <property type="match status" value="1"/>
</dbReference>
<dbReference type="Pfam" id="PF12464">
    <property type="entry name" value="Mac"/>
    <property type="match status" value="1"/>
</dbReference>
<dbReference type="CDD" id="cd03357">
    <property type="entry name" value="LbH_MAT_GAT"/>
    <property type="match status" value="1"/>
</dbReference>
<protein>
    <recommendedName>
        <fullName evidence="5">Acetyltransferase</fullName>
        <ecNumber evidence="5">2.3.1.-</ecNumber>
    </recommendedName>
</protein>
<dbReference type="PANTHER" id="PTHR43017:SF1">
    <property type="entry name" value="ACETYLTRANSFERASE YJL218W-RELATED"/>
    <property type="match status" value="1"/>
</dbReference>
<dbReference type="InterPro" id="IPR024688">
    <property type="entry name" value="Mac_dom"/>
</dbReference>
<evidence type="ECO:0000256" key="2">
    <source>
        <dbReference type="ARBA" id="ARBA00022679"/>
    </source>
</evidence>
<keyword evidence="8" id="KW-1185">Reference proteome</keyword>
<evidence type="ECO:0000313" key="7">
    <source>
        <dbReference type="EMBL" id="KRK75964.1"/>
    </source>
</evidence>
<name>A0A0R1JYE0_9LACO</name>
<evidence type="ECO:0000259" key="6">
    <source>
        <dbReference type="SMART" id="SM01266"/>
    </source>
</evidence>
<accession>A0A0R1JYE0</accession>
<evidence type="ECO:0000256" key="4">
    <source>
        <dbReference type="ARBA" id="ARBA00023315"/>
    </source>
</evidence>
<dbReference type="InterPro" id="IPR039369">
    <property type="entry name" value="LacA-like"/>
</dbReference>
<comment type="similarity">
    <text evidence="1 5">Belongs to the transferase hexapeptide repeat family.</text>
</comment>
<dbReference type="InterPro" id="IPR018357">
    <property type="entry name" value="Hexapep_transf_CS"/>
</dbReference>
<dbReference type="Proteomes" id="UP000051162">
    <property type="component" value="Unassembled WGS sequence"/>
</dbReference>
<dbReference type="FunFam" id="2.160.10.10:FF:000025">
    <property type="entry name" value="Hexapeptide-repeat containing-acetyltransferase"/>
    <property type="match status" value="1"/>
</dbReference>
<dbReference type="Gene3D" id="2.160.10.10">
    <property type="entry name" value="Hexapeptide repeat proteins"/>
    <property type="match status" value="1"/>
</dbReference>
<dbReference type="InterPro" id="IPR011004">
    <property type="entry name" value="Trimer_LpxA-like_sf"/>
</dbReference>
<comment type="caution">
    <text evidence="7">The sequence shown here is derived from an EMBL/GenBank/DDBJ whole genome shotgun (WGS) entry which is preliminary data.</text>
</comment>
<keyword evidence="3" id="KW-0677">Repeat</keyword>
<dbReference type="EMBL" id="AZDT01000028">
    <property type="protein sequence ID" value="KRK75964.1"/>
    <property type="molecule type" value="Genomic_DNA"/>
</dbReference>
<dbReference type="GO" id="GO:0008870">
    <property type="term" value="F:galactoside O-acetyltransferase activity"/>
    <property type="evidence" value="ECO:0007669"/>
    <property type="project" value="TreeGrafter"/>
</dbReference>